<dbReference type="Pfam" id="PF14381">
    <property type="entry name" value="EDR1_CTR1_ARMC3_pept"/>
    <property type="match status" value="1"/>
</dbReference>
<reference evidence="4 5" key="1">
    <citation type="submission" date="2024-08" db="EMBL/GenBank/DDBJ databases">
        <authorList>
            <person name="Will J Nash"/>
            <person name="Angela Man"/>
            <person name="Seanna McTaggart"/>
            <person name="Kendall Baker"/>
            <person name="Tom Barker"/>
            <person name="Leah Catchpole"/>
            <person name="Alex Durrant"/>
            <person name="Karim Gharbi"/>
            <person name="Naomi Irish"/>
            <person name="Gemy Kaithakottil"/>
            <person name="Debby Ku"/>
            <person name="Aaliyah Providence"/>
            <person name="Felix Shaw"/>
            <person name="David Swarbreck"/>
            <person name="Chris Watkins"/>
            <person name="Ann M. McCartney"/>
            <person name="Giulio Formenti"/>
            <person name="Alice Mouton"/>
            <person name="Noel Vella"/>
            <person name="Bjorn M von Reumont"/>
            <person name="Adriana Vella"/>
            <person name="Wilfried Haerty"/>
        </authorList>
    </citation>
    <scope>NUCLEOTIDE SEQUENCE [LARGE SCALE GENOMIC DNA]</scope>
</reference>
<evidence type="ECO:0000313" key="5">
    <source>
        <dbReference type="Proteomes" id="UP001642520"/>
    </source>
</evidence>
<dbReference type="InterPro" id="IPR016024">
    <property type="entry name" value="ARM-type_fold"/>
</dbReference>
<feature type="region of interest" description="Disordered" evidence="2">
    <location>
        <begin position="1"/>
        <end position="26"/>
    </location>
</feature>
<dbReference type="InterPro" id="IPR055164">
    <property type="entry name" value="EDR1/CTR1/ARMC3-like_pept-like"/>
</dbReference>
<comment type="caution">
    <text evidence="4">The sequence shown here is derived from an EMBL/GenBank/DDBJ whole genome shotgun (WGS) entry which is preliminary data.</text>
</comment>
<dbReference type="Proteomes" id="UP001642520">
    <property type="component" value="Unassembled WGS sequence"/>
</dbReference>
<evidence type="ECO:0000256" key="1">
    <source>
        <dbReference type="ARBA" id="ARBA00022737"/>
    </source>
</evidence>
<dbReference type="EMBL" id="CAXAJV020001292">
    <property type="protein sequence ID" value="CAL7941681.1"/>
    <property type="molecule type" value="Genomic_DNA"/>
</dbReference>
<feature type="compositionally biased region" description="Basic and acidic residues" evidence="2">
    <location>
        <begin position="9"/>
        <end position="26"/>
    </location>
</feature>
<keyword evidence="1" id="KW-0677">Repeat</keyword>
<evidence type="ECO:0000313" key="4">
    <source>
        <dbReference type="EMBL" id="CAL7941681.1"/>
    </source>
</evidence>
<dbReference type="InterPro" id="IPR052441">
    <property type="entry name" value="Armadillo-Ser/Thr_Kinase"/>
</dbReference>
<sequence>MGPKRPKKCVSDGQDRERLDREQHTKNQFDPLHLEVKHPGTAILLLNCQEKPILLAAATALAKFASKSSKNQETLFDLDIVDNVIPLITHEDLFTRRFAAKLLTEMVAIPNVRNFLLDSHYYIPHFTKVLVNEEDTFMQEFSSSILAQMSNDIFGIAQLLKECPDMNFLFERLQSPDPDVKKNAIQIVYNLLQDLSGAKEIIEAKNFNLELVYELFSSHYPEIQRLALNVVTDLMHRSKDDRLQEHFQRTNGLQALLKLLDNIEWEDIHADVLKILCLACDNHTTVELLDDIGGIKQILKYIEDTSDSKLFTQALDVAVRLSHTSRGRKALYTYGMVDYLLQTLKTNVQADVCEIGCHGIGMMTLYNEAAKHLTANNCVKNVFDVLKDENLKWSTRQAALFALNQLLKCDEKNCQSLLDIQGQNYLLWLMKHTAGKVPVEILVGVVECLDTVARNHALKYAIISTDVIDALCASFELSCVSMNDLKIACCKVLSALCVEKSGRQEFLKAKGPSRLHYLLCDVKSIPIRNAAAQMIQLLCADPVLADAFVSTRYLHYMLKNRSTSGTVPSWDTCIEALFNSHLPIKFAFTGRLSLHDITRDGFYVLRRNVCSFPILDDIFRFKFCPLEPIYVVNCIRPRPLNSRKDHPSYKLNAEDSKRSSSASIDATGVFLSTEILNLTMDSKYDRLQCDPCLYDCIELFKLKLIAAESKSVVSKTTKELLNINNVALRARMLATFVVCQMSGPDPLIRCLNHQLEIHLKEIKASIETSVIPLGMLRVGSYFERALLFKVIADRVHLPAALVRGQYGKAWIEIAVPETKSPFEEDTFHSYLHKDMTCPEFMSVYESLHQNPSETNSLVSKDLVLEHQPRSVFPTKLLKPNFIVDLMDSPGDLIPIGSRRAVLYCEKRLVGDTLCAVNI</sequence>
<dbReference type="PANTHER" id="PTHR46618:SF1">
    <property type="entry name" value="ARMADILLO REPEAT-CONTAINING PROTEIN 3"/>
    <property type="match status" value="1"/>
</dbReference>
<organism evidence="4 5">
    <name type="scientific">Xylocopa violacea</name>
    <name type="common">Violet carpenter bee</name>
    <name type="synonym">Apis violacea</name>
    <dbReference type="NCBI Taxonomy" id="135666"/>
    <lineage>
        <taxon>Eukaryota</taxon>
        <taxon>Metazoa</taxon>
        <taxon>Ecdysozoa</taxon>
        <taxon>Arthropoda</taxon>
        <taxon>Hexapoda</taxon>
        <taxon>Insecta</taxon>
        <taxon>Pterygota</taxon>
        <taxon>Neoptera</taxon>
        <taxon>Endopterygota</taxon>
        <taxon>Hymenoptera</taxon>
        <taxon>Apocrita</taxon>
        <taxon>Aculeata</taxon>
        <taxon>Apoidea</taxon>
        <taxon>Anthophila</taxon>
        <taxon>Apidae</taxon>
        <taxon>Xylocopa</taxon>
        <taxon>Xylocopa</taxon>
    </lineage>
</organism>
<dbReference type="Gene3D" id="1.25.10.10">
    <property type="entry name" value="Leucine-rich Repeat Variant"/>
    <property type="match status" value="1"/>
</dbReference>
<gene>
    <name evidence="4" type="ORF">XYLVIOL_LOCUS5130</name>
</gene>
<dbReference type="InterPro" id="IPR011989">
    <property type="entry name" value="ARM-like"/>
</dbReference>
<evidence type="ECO:0000256" key="2">
    <source>
        <dbReference type="SAM" id="MobiDB-lite"/>
    </source>
</evidence>
<dbReference type="PANTHER" id="PTHR46618">
    <property type="entry name" value="ARMADILLO REPEAT-CONTAINING PROTEIN 3"/>
    <property type="match status" value="1"/>
</dbReference>
<proteinExistence type="predicted"/>
<keyword evidence="5" id="KW-1185">Reference proteome</keyword>
<feature type="domain" description="EDR1/CTR1/ARMC3-like peptidase-like" evidence="3">
    <location>
        <begin position="722"/>
        <end position="806"/>
    </location>
</feature>
<evidence type="ECO:0000259" key="3">
    <source>
        <dbReference type="Pfam" id="PF14381"/>
    </source>
</evidence>
<name>A0ABP1NKW3_XYLVO</name>
<protein>
    <recommendedName>
        <fullName evidence="3">EDR1/CTR1/ARMC3-like peptidase-like domain-containing protein</fullName>
    </recommendedName>
</protein>
<accession>A0ABP1NKW3</accession>
<dbReference type="SUPFAM" id="SSF48371">
    <property type="entry name" value="ARM repeat"/>
    <property type="match status" value="2"/>
</dbReference>